<accession>A0AAX6HMG5</accession>
<reference evidence="3" key="2">
    <citation type="submission" date="2023-04" db="EMBL/GenBank/DDBJ databases">
        <authorList>
            <person name="Bruccoleri R.E."/>
            <person name="Oakeley E.J."/>
            <person name="Faust A.-M."/>
            <person name="Dessus-Babus S."/>
            <person name="Altorfer M."/>
            <person name="Burckhardt D."/>
            <person name="Oertli M."/>
            <person name="Naumann U."/>
            <person name="Petersen F."/>
            <person name="Wong J."/>
        </authorList>
    </citation>
    <scope>NUCLEOTIDE SEQUENCE</scope>
    <source>
        <strain evidence="3">GSM-AAB239-AS_SAM_17_03QT</strain>
        <tissue evidence="3">Leaf</tissue>
    </source>
</reference>
<gene>
    <name evidence="3" type="ORF">M6B38_305085</name>
    <name evidence="2" type="ORF">M6B38_352305</name>
</gene>
<evidence type="ECO:0000256" key="1">
    <source>
        <dbReference type="SAM" id="MobiDB-lite"/>
    </source>
</evidence>
<organism evidence="3 4">
    <name type="scientific">Iris pallida</name>
    <name type="common">Sweet iris</name>
    <dbReference type="NCBI Taxonomy" id="29817"/>
    <lineage>
        <taxon>Eukaryota</taxon>
        <taxon>Viridiplantae</taxon>
        <taxon>Streptophyta</taxon>
        <taxon>Embryophyta</taxon>
        <taxon>Tracheophyta</taxon>
        <taxon>Spermatophyta</taxon>
        <taxon>Magnoliopsida</taxon>
        <taxon>Liliopsida</taxon>
        <taxon>Asparagales</taxon>
        <taxon>Iridaceae</taxon>
        <taxon>Iridoideae</taxon>
        <taxon>Irideae</taxon>
        <taxon>Iris</taxon>
    </lineage>
</organism>
<dbReference type="EMBL" id="JANAVB010008303">
    <property type="protein sequence ID" value="KAJ6841841.1"/>
    <property type="molecule type" value="Genomic_DNA"/>
</dbReference>
<reference evidence="3" key="1">
    <citation type="journal article" date="2023" name="GigaByte">
        <title>Genome assembly of the bearded iris, Iris pallida Lam.</title>
        <authorList>
            <person name="Bruccoleri R.E."/>
            <person name="Oakeley E.J."/>
            <person name="Faust A.M.E."/>
            <person name="Altorfer M."/>
            <person name="Dessus-Babus S."/>
            <person name="Burckhardt D."/>
            <person name="Oertli M."/>
            <person name="Naumann U."/>
            <person name="Petersen F."/>
            <person name="Wong J."/>
        </authorList>
    </citation>
    <scope>NUCLEOTIDE SEQUENCE</scope>
    <source>
        <strain evidence="3">GSM-AAB239-AS_SAM_17_03QT</strain>
    </source>
</reference>
<evidence type="ECO:0000313" key="3">
    <source>
        <dbReference type="EMBL" id="KAJ6841841.1"/>
    </source>
</evidence>
<proteinExistence type="predicted"/>
<protein>
    <submittedName>
        <fullName evidence="3">Uncharacterized protein</fullName>
    </submittedName>
</protein>
<evidence type="ECO:0000313" key="4">
    <source>
        <dbReference type="Proteomes" id="UP001140949"/>
    </source>
</evidence>
<feature type="compositionally biased region" description="Polar residues" evidence="1">
    <location>
        <begin position="99"/>
        <end position="113"/>
    </location>
</feature>
<name>A0AAX6HMG5_IRIPA</name>
<dbReference type="Proteomes" id="UP001140949">
    <property type="component" value="Unassembled WGS sequence"/>
</dbReference>
<comment type="caution">
    <text evidence="3">The sequence shown here is derived from an EMBL/GenBank/DDBJ whole genome shotgun (WGS) entry which is preliminary data.</text>
</comment>
<dbReference type="AlphaFoldDB" id="A0AAX6HMG5"/>
<dbReference type="EMBL" id="JANAVB010017196">
    <property type="protein sequence ID" value="KAJ6830818.1"/>
    <property type="molecule type" value="Genomic_DNA"/>
</dbReference>
<keyword evidence="4" id="KW-1185">Reference proteome</keyword>
<dbReference type="PANTHER" id="PTHR33356:SF5">
    <property type="entry name" value="TIP41-LIKE PROTEIN"/>
    <property type="match status" value="1"/>
</dbReference>
<feature type="region of interest" description="Disordered" evidence="1">
    <location>
        <begin position="63"/>
        <end position="116"/>
    </location>
</feature>
<sequence length="320" mass="35406">MMAERVAKDDFWLPDELQLAYDLLLEEASAASAAAENRKRAMEQERDDDELIASLTRRLAMSFPHKEKVMASSPQSTLFGPGRSSSFSSDNCSPDGPSKVSSPLSTPFEQQQRGPDDDLDLLCAAAGRVVRLGLEEDRAPRKPDPHHFKPNPVLVQQQLQAAQFYQMRREQLLKQQLAAAWRSAAAGRRMDLSQSAWPALQKPRQQQQQTVPGSGMRAVFINGSGARRGSAGTGVFLPRHAGSRIEQKKKPSTCSTTVLLPARVVQALNLELDEAGVPSRRTGAYFDHGKRNVCGKEQHYSAAAVAEQRWFLQARQCDQL</sequence>
<dbReference type="PANTHER" id="PTHR33356">
    <property type="entry name" value="TIP41-LIKE PROTEIN"/>
    <property type="match status" value="1"/>
</dbReference>
<evidence type="ECO:0000313" key="2">
    <source>
        <dbReference type="EMBL" id="KAJ6830818.1"/>
    </source>
</evidence>